<sequence>MATIHSPQKQQSRLRAGAALMAIAGLGFVGYAAIFFVLNFTDTFLELGIGPDQVDKGKDEIEAFSPQLYHYISHLHIAVSGFIAAAGLAVAALSWYGVRRGERWAFATAVVVPVVGLGVALPAHYPWGLATIGHLGLIYLAVLIFFAGVVLVFTAMRAPAKA</sequence>
<feature type="transmembrane region" description="Helical" evidence="1">
    <location>
        <begin position="104"/>
        <end position="125"/>
    </location>
</feature>
<gene>
    <name evidence="2" type="ORF">SAMN05216555_11021</name>
</gene>
<accession>A0A1G8T9C8</accession>
<evidence type="ECO:0000313" key="3">
    <source>
        <dbReference type="Proteomes" id="UP000182130"/>
    </source>
</evidence>
<reference evidence="3" key="1">
    <citation type="submission" date="2016-10" db="EMBL/GenBank/DDBJ databases">
        <authorList>
            <person name="Varghese N."/>
            <person name="Submissions S."/>
        </authorList>
    </citation>
    <scope>NUCLEOTIDE SEQUENCE [LARGE SCALE GENOMIC DNA]</scope>
    <source>
        <strain evidence="3">CGMCC 1.10783</strain>
    </source>
</reference>
<dbReference type="OrthoDB" id="3829237at2"/>
<keyword evidence="1" id="KW-0472">Membrane</keyword>
<name>A0A1G8T9C8_9MICC</name>
<proteinExistence type="predicted"/>
<keyword evidence="1" id="KW-1133">Transmembrane helix</keyword>
<evidence type="ECO:0000313" key="2">
    <source>
        <dbReference type="EMBL" id="SDJ37545.1"/>
    </source>
</evidence>
<feature type="transmembrane region" description="Helical" evidence="1">
    <location>
        <begin position="16"/>
        <end position="38"/>
    </location>
</feature>
<dbReference type="AlphaFoldDB" id="A0A1G8T9C8"/>
<protein>
    <submittedName>
        <fullName evidence="2">Uncharacterized protein</fullName>
    </submittedName>
</protein>
<feature type="transmembrane region" description="Helical" evidence="1">
    <location>
        <begin position="137"/>
        <end position="156"/>
    </location>
</feature>
<feature type="transmembrane region" description="Helical" evidence="1">
    <location>
        <begin position="75"/>
        <end position="97"/>
    </location>
</feature>
<keyword evidence="3" id="KW-1185">Reference proteome</keyword>
<keyword evidence="1" id="KW-0812">Transmembrane</keyword>
<evidence type="ECO:0000256" key="1">
    <source>
        <dbReference type="SAM" id="Phobius"/>
    </source>
</evidence>
<dbReference type="EMBL" id="FNEI01000010">
    <property type="protein sequence ID" value="SDJ37545.1"/>
    <property type="molecule type" value="Genomic_DNA"/>
</dbReference>
<organism evidence="2 3">
    <name type="scientific">Arthrobacter cupressi</name>
    <dbReference type="NCBI Taxonomy" id="1045773"/>
    <lineage>
        <taxon>Bacteria</taxon>
        <taxon>Bacillati</taxon>
        <taxon>Actinomycetota</taxon>
        <taxon>Actinomycetes</taxon>
        <taxon>Micrococcales</taxon>
        <taxon>Micrococcaceae</taxon>
        <taxon>Arthrobacter</taxon>
    </lineage>
</organism>
<dbReference type="STRING" id="1045773.SAMN05216555_11021"/>
<dbReference type="Proteomes" id="UP000182130">
    <property type="component" value="Unassembled WGS sequence"/>
</dbReference>